<reference evidence="2 3" key="1">
    <citation type="submission" date="2024-10" db="EMBL/GenBank/DDBJ databases">
        <title>The Natural Products Discovery Center: Release of the First 8490 Sequenced Strains for Exploring Actinobacteria Biosynthetic Diversity.</title>
        <authorList>
            <person name="Kalkreuter E."/>
            <person name="Kautsar S.A."/>
            <person name="Yang D."/>
            <person name="Bader C.D."/>
            <person name="Teijaro C.N."/>
            <person name="Fluegel L."/>
            <person name="Davis C.M."/>
            <person name="Simpson J.R."/>
            <person name="Lauterbach L."/>
            <person name="Steele A.D."/>
            <person name="Gui C."/>
            <person name="Meng S."/>
            <person name="Li G."/>
            <person name="Viehrig K."/>
            <person name="Ye F."/>
            <person name="Su P."/>
            <person name="Kiefer A.F."/>
            <person name="Nichols A."/>
            <person name="Cepeda A.J."/>
            <person name="Yan W."/>
            <person name="Fan B."/>
            <person name="Jiang Y."/>
            <person name="Adhikari A."/>
            <person name="Zheng C.-J."/>
            <person name="Schuster L."/>
            <person name="Cowan T.M."/>
            <person name="Smanski M.J."/>
            <person name="Chevrette M.G."/>
            <person name="De Carvalho L.P.S."/>
            <person name="Shen B."/>
        </authorList>
    </citation>
    <scope>NUCLEOTIDE SEQUENCE [LARGE SCALE GENOMIC DNA]</scope>
    <source>
        <strain evidence="2 3">NPDC006488</strain>
    </source>
</reference>
<evidence type="ECO:0000256" key="1">
    <source>
        <dbReference type="SAM" id="SignalP"/>
    </source>
</evidence>
<dbReference type="Proteomes" id="UP001601303">
    <property type="component" value="Unassembled WGS sequence"/>
</dbReference>
<dbReference type="RefSeq" id="WP_388113141.1">
    <property type="nucleotide sequence ID" value="NZ_JBIAHM010000015.1"/>
</dbReference>
<evidence type="ECO:0008006" key="4">
    <source>
        <dbReference type="Google" id="ProtNLM"/>
    </source>
</evidence>
<protein>
    <recommendedName>
        <fullName evidence="4">Secreted protein</fullName>
    </recommendedName>
</protein>
<sequence length="137" mass="14513">MKKFARFGLVGVTSALFVGFAATPSQALVVHTAECAATGSQGSLITTGWDYNDFGIPNLTMTVRDTSSDGHHVQIRLLVGYADTTDYLKWHYDYDGAGTSTVVNSYVPAGGGQIADVGIEVATYEGSSLVSHCISWV</sequence>
<feature type="chain" id="PRO_5045812607" description="Secreted protein" evidence="1">
    <location>
        <begin position="28"/>
        <end position="137"/>
    </location>
</feature>
<name>A0ABW6MDG7_9ACTN</name>
<feature type="signal peptide" evidence="1">
    <location>
        <begin position="1"/>
        <end position="27"/>
    </location>
</feature>
<accession>A0ABW6MDG7</accession>
<keyword evidence="3" id="KW-1185">Reference proteome</keyword>
<gene>
    <name evidence="2" type="ORF">ACFYNQ_37215</name>
</gene>
<proteinExistence type="predicted"/>
<evidence type="ECO:0000313" key="3">
    <source>
        <dbReference type="Proteomes" id="UP001601303"/>
    </source>
</evidence>
<dbReference type="EMBL" id="JBIAHM010000015">
    <property type="protein sequence ID" value="MFE9604180.1"/>
    <property type="molecule type" value="Genomic_DNA"/>
</dbReference>
<comment type="caution">
    <text evidence="2">The sequence shown here is derived from an EMBL/GenBank/DDBJ whole genome shotgun (WGS) entry which is preliminary data.</text>
</comment>
<evidence type="ECO:0000313" key="2">
    <source>
        <dbReference type="EMBL" id="MFE9604180.1"/>
    </source>
</evidence>
<keyword evidence="1" id="KW-0732">Signal</keyword>
<organism evidence="2 3">
    <name type="scientific">Streptomyces hokutonensis</name>
    <dbReference type="NCBI Taxonomy" id="1306990"/>
    <lineage>
        <taxon>Bacteria</taxon>
        <taxon>Bacillati</taxon>
        <taxon>Actinomycetota</taxon>
        <taxon>Actinomycetes</taxon>
        <taxon>Kitasatosporales</taxon>
        <taxon>Streptomycetaceae</taxon>
        <taxon>Streptomyces</taxon>
    </lineage>
</organism>